<dbReference type="AlphaFoldDB" id="A0A438H5J6"/>
<dbReference type="Proteomes" id="UP000288805">
    <property type="component" value="Unassembled WGS sequence"/>
</dbReference>
<reference evidence="1 2" key="1">
    <citation type="journal article" date="2018" name="PLoS Genet.">
        <title>Population sequencing reveals clonal diversity and ancestral inbreeding in the grapevine cultivar Chardonnay.</title>
        <authorList>
            <person name="Roach M.J."/>
            <person name="Johnson D.L."/>
            <person name="Bohlmann J."/>
            <person name="van Vuuren H.J."/>
            <person name="Jones S.J."/>
            <person name="Pretorius I.S."/>
            <person name="Schmidt S.A."/>
            <person name="Borneman A.R."/>
        </authorList>
    </citation>
    <scope>NUCLEOTIDE SEQUENCE [LARGE SCALE GENOMIC DNA]</scope>
    <source>
        <strain evidence="2">cv. Chardonnay</strain>
        <tissue evidence="1">Leaf</tissue>
    </source>
</reference>
<sequence>MTNAHRRRNFLAKIKINNTKISEVSEIKDGVVRALQNLLSESRDWRPGINVLSLDVLGFEEGDPLSPYLFVIVMEALSCLLKRAKMLMWFEASLRLRINLEKSKLIPMRRVENLEDWALESGCKVGALPSSYLGHPLGVPFKYGSMGWSIGEVLQKNNYEENTTHLQMWKASPDSKHFI</sequence>
<evidence type="ECO:0000313" key="1">
    <source>
        <dbReference type="EMBL" id="RVW79712.1"/>
    </source>
</evidence>
<proteinExistence type="predicted"/>
<accession>A0A438H5J6</accession>
<protein>
    <recommendedName>
        <fullName evidence="3">Reverse transcriptase domain-containing protein</fullName>
    </recommendedName>
</protein>
<organism evidence="1 2">
    <name type="scientific">Vitis vinifera</name>
    <name type="common">Grape</name>
    <dbReference type="NCBI Taxonomy" id="29760"/>
    <lineage>
        <taxon>Eukaryota</taxon>
        <taxon>Viridiplantae</taxon>
        <taxon>Streptophyta</taxon>
        <taxon>Embryophyta</taxon>
        <taxon>Tracheophyta</taxon>
        <taxon>Spermatophyta</taxon>
        <taxon>Magnoliopsida</taxon>
        <taxon>eudicotyledons</taxon>
        <taxon>Gunneridae</taxon>
        <taxon>Pentapetalae</taxon>
        <taxon>rosids</taxon>
        <taxon>Vitales</taxon>
        <taxon>Vitaceae</taxon>
        <taxon>Viteae</taxon>
        <taxon>Vitis</taxon>
    </lineage>
</organism>
<comment type="caution">
    <text evidence="1">The sequence shown here is derived from an EMBL/GenBank/DDBJ whole genome shotgun (WGS) entry which is preliminary data.</text>
</comment>
<dbReference type="EMBL" id="QGNW01000276">
    <property type="protein sequence ID" value="RVW79712.1"/>
    <property type="molecule type" value="Genomic_DNA"/>
</dbReference>
<evidence type="ECO:0000313" key="2">
    <source>
        <dbReference type="Proteomes" id="UP000288805"/>
    </source>
</evidence>
<gene>
    <name evidence="1" type="ORF">CK203_042400</name>
</gene>
<name>A0A438H5J6_VITVI</name>
<evidence type="ECO:0008006" key="3">
    <source>
        <dbReference type="Google" id="ProtNLM"/>
    </source>
</evidence>